<protein>
    <submittedName>
        <fullName evidence="2">Lysophospholipase L1</fullName>
    </submittedName>
</protein>
<evidence type="ECO:0000313" key="3">
    <source>
        <dbReference type="Proteomes" id="UP000198725"/>
    </source>
</evidence>
<evidence type="ECO:0000313" key="2">
    <source>
        <dbReference type="EMBL" id="SFL00149.1"/>
    </source>
</evidence>
<evidence type="ECO:0000259" key="1">
    <source>
        <dbReference type="Pfam" id="PF13472"/>
    </source>
</evidence>
<dbReference type="Pfam" id="PF13472">
    <property type="entry name" value="Lipase_GDSL_2"/>
    <property type="match status" value="1"/>
</dbReference>
<proteinExistence type="predicted"/>
<gene>
    <name evidence="2" type="ORF">SAMN05192579_1116</name>
</gene>
<dbReference type="RefSeq" id="WP_245735036.1">
    <property type="nucleotide sequence ID" value="NZ_FOSR01000011.1"/>
</dbReference>
<dbReference type="InterPro" id="IPR013830">
    <property type="entry name" value="SGNH_hydro"/>
</dbReference>
<reference evidence="3" key="1">
    <citation type="submission" date="2016-10" db="EMBL/GenBank/DDBJ databases">
        <authorList>
            <person name="Varghese N."/>
            <person name="Submissions S."/>
        </authorList>
    </citation>
    <scope>NUCLEOTIDE SEQUENCE [LARGE SCALE GENOMIC DNA]</scope>
    <source>
        <strain evidence="3">MO64</strain>
    </source>
</reference>
<organism evidence="2 3">
    <name type="scientific">Rhodanobacter glycinis</name>
    <dbReference type="NCBI Taxonomy" id="582702"/>
    <lineage>
        <taxon>Bacteria</taxon>
        <taxon>Pseudomonadati</taxon>
        <taxon>Pseudomonadota</taxon>
        <taxon>Gammaproteobacteria</taxon>
        <taxon>Lysobacterales</taxon>
        <taxon>Rhodanobacteraceae</taxon>
        <taxon>Rhodanobacter</taxon>
    </lineage>
</organism>
<sequence length="473" mass="49746">MPLGTSITRGACTRIRRSLSTALLGVFLLMAWTASATTAGRKWVGSWEQAMTSQYTQVDGPDGKPQRDAYGQPVDHAPAVHDVTLRQNVLASIGGDRVRIRLSNYYGLQPLTISAARIALGVGKSDDLSAIQLDSDRKLTFHGGQTTVTIAPGQEIVSDPIALHVPALSNVVVSLYFAGNATLADFHPLQHGHVTRIVDGDATQAASLAQRAPSKALPGKQGDDHIYLLTGLEMEVPTATRSIIAFGDSITDGYLATAPSTSWPAALAGIANRAGGTPAAVGNAGISADELTTDQIGAPGAGTSGLKRFLRDVVDRPGLTDVIVLFGANDLNRGIDPAGYPSGVSAGDLIAAYRMLIDVAHQHHLRIYAGTITPFAGEPGWYTPQKEAIRLQVNRWIRDSGSFDGVIDFAAAVRGAYNAPPLVATLKPLPAGMAIVCAGDEGLHPNDRGYAVMGTLAYNVLFHTKLKPAQGCH</sequence>
<keyword evidence="3" id="KW-1185">Reference proteome</keyword>
<dbReference type="AlphaFoldDB" id="A0A1I4E4S3"/>
<dbReference type="EMBL" id="FOSR01000011">
    <property type="protein sequence ID" value="SFL00149.1"/>
    <property type="molecule type" value="Genomic_DNA"/>
</dbReference>
<dbReference type="Gene3D" id="3.40.50.1110">
    <property type="entry name" value="SGNH hydrolase"/>
    <property type="match status" value="1"/>
</dbReference>
<dbReference type="GO" id="GO:0016788">
    <property type="term" value="F:hydrolase activity, acting on ester bonds"/>
    <property type="evidence" value="ECO:0007669"/>
    <property type="project" value="UniProtKB-ARBA"/>
</dbReference>
<dbReference type="PANTHER" id="PTHR43784:SF2">
    <property type="entry name" value="GDSL-LIKE LIPASE_ACYLHYDROLASE, PUTATIVE (AFU_ORTHOLOGUE AFUA_2G00820)-RELATED"/>
    <property type="match status" value="1"/>
</dbReference>
<dbReference type="InterPro" id="IPR036514">
    <property type="entry name" value="SGNH_hydro_sf"/>
</dbReference>
<feature type="domain" description="SGNH hydrolase-type esterase" evidence="1">
    <location>
        <begin position="245"/>
        <end position="452"/>
    </location>
</feature>
<accession>A0A1I4E4S3</accession>
<name>A0A1I4E4S3_9GAMM</name>
<dbReference type="SUPFAM" id="SSF52266">
    <property type="entry name" value="SGNH hydrolase"/>
    <property type="match status" value="1"/>
</dbReference>
<dbReference type="PANTHER" id="PTHR43784">
    <property type="entry name" value="GDSL-LIKE LIPASE/ACYLHYDROLASE, PUTATIVE (AFU_ORTHOLOGUE AFUA_2G00820)-RELATED"/>
    <property type="match status" value="1"/>
</dbReference>
<dbReference type="InterPro" id="IPR053140">
    <property type="entry name" value="GDSL_Rv0518-like"/>
</dbReference>
<dbReference type="Proteomes" id="UP000198725">
    <property type="component" value="Unassembled WGS sequence"/>
</dbReference>